<comment type="caution">
    <text evidence="6">The sequence shown here is derived from an EMBL/GenBank/DDBJ whole genome shotgun (WGS) entry which is preliminary data.</text>
</comment>
<dbReference type="PANTHER" id="PTHR30346:SF28">
    <property type="entry name" value="HTH-TYPE TRANSCRIPTIONAL REGULATOR CYNR"/>
    <property type="match status" value="1"/>
</dbReference>
<dbReference type="FunFam" id="1.10.10.10:FF:000001">
    <property type="entry name" value="LysR family transcriptional regulator"/>
    <property type="match status" value="1"/>
</dbReference>
<evidence type="ECO:0000259" key="5">
    <source>
        <dbReference type="PROSITE" id="PS50931"/>
    </source>
</evidence>
<comment type="similarity">
    <text evidence="1">Belongs to the LysR transcriptional regulatory family.</text>
</comment>
<dbReference type="Proteomes" id="UP000295763">
    <property type="component" value="Unassembled WGS sequence"/>
</dbReference>
<evidence type="ECO:0000256" key="3">
    <source>
        <dbReference type="ARBA" id="ARBA00023125"/>
    </source>
</evidence>
<feature type="domain" description="HTH lysR-type" evidence="5">
    <location>
        <begin position="1"/>
        <end position="58"/>
    </location>
</feature>
<name>A0A4R2SZI0_9PAST</name>
<dbReference type="OrthoDB" id="646694at2"/>
<evidence type="ECO:0000256" key="4">
    <source>
        <dbReference type="ARBA" id="ARBA00023163"/>
    </source>
</evidence>
<dbReference type="InterPro" id="IPR005119">
    <property type="entry name" value="LysR_subst-bd"/>
</dbReference>
<dbReference type="Pfam" id="PF00126">
    <property type="entry name" value="HTH_1"/>
    <property type="match status" value="1"/>
</dbReference>
<keyword evidence="7" id="KW-1185">Reference proteome</keyword>
<dbReference type="SUPFAM" id="SSF46785">
    <property type="entry name" value="Winged helix' DNA-binding domain"/>
    <property type="match status" value="1"/>
</dbReference>
<dbReference type="Gene3D" id="3.40.190.10">
    <property type="entry name" value="Periplasmic binding protein-like II"/>
    <property type="match status" value="2"/>
</dbReference>
<protein>
    <submittedName>
        <fullName evidence="6">DNA-binding transcriptional LysR family regulator</fullName>
    </submittedName>
</protein>
<dbReference type="Pfam" id="PF03466">
    <property type="entry name" value="LysR_substrate"/>
    <property type="match status" value="1"/>
</dbReference>
<gene>
    <name evidence="6" type="ORF">EDC44_10638</name>
</gene>
<dbReference type="PANTHER" id="PTHR30346">
    <property type="entry name" value="TRANSCRIPTIONAL DUAL REGULATOR HCAR-RELATED"/>
    <property type="match status" value="1"/>
</dbReference>
<reference evidence="6 7" key="1">
    <citation type="submission" date="2019-03" db="EMBL/GenBank/DDBJ databases">
        <title>Genomic Encyclopedia of Type Strains, Phase IV (KMG-IV): sequencing the most valuable type-strain genomes for metagenomic binning, comparative biology and taxonomic classification.</title>
        <authorList>
            <person name="Goeker M."/>
        </authorList>
    </citation>
    <scope>NUCLEOTIDE SEQUENCE [LARGE SCALE GENOMIC DNA]</scope>
    <source>
        <strain evidence="6 7">DSM 28404</strain>
    </source>
</reference>
<evidence type="ECO:0000256" key="1">
    <source>
        <dbReference type="ARBA" id="ARBA00009437"/>
    </source>
</evidence>
<dbReference type="PRINTS" id="PR00039">
    <property type="entry name" value="HTHLYSR"/>
</dbReference>
<dbReference type="AlphaFoldDB" id="A0A4R2SZI0"/>
<dbReference type="InterPro" id="IPR036388">
    <property type="entry name" value="WH-like_DNA-bd_sf"/>
</dbReference>
<accession>A0A4R2SZI0</accession>
<dbReference type="GO" id="GO:0003677">
    <property type="term" value="F:DNA binding"/>
    <property type="evidence" value="ECO:0007669"/>
    <property type="project" value="UniProtKB-KW"/>
</dbReference>
<keyword evidence="3 6" id="KW-0238">DNA-binding</keyword>
<dbReference type="InterPro" id="IPR000847">
    <property type="entry name" value="LysR_HTH_N"/>
</dbReference>
<dbReference type="SUPFAM" id="SSF53850">
    <property type="entry name" value="Periplasmic binding protein-like II"/>
    <property type="match status" value="1"/>
</dbReference>
<evidence type="ECO:0000313" key="6">
    <source>
        <dbReference type="EMBL" id="TCP95979.1"/>
    </source>
</evidence>
<keyword evidence="2" id="KW-0805">Transcription regulation</keyword>
<evidence type="ECO:0000313" key="7">
    <source>
        <dbReference type="Proteomes" id="UP000295763"/>
    </source>
</evidence>
<evidence type="ECO:0000256" key="2">
    <source>
        <dbReference type="ARBA" id="ARBA00023015"/>
    </source>
</evidence>
<dbReference type="RefSeq" id="WP_131975687.1">
    <property type="nucleotide sequence ID" value="NZ_SLYB01000006.1"/>
</dbReference>
<keyword evidence="4" id="KW-0804">Transcription</keyword>
<proteinExistence type="inferred from homology"/>
<dbReference type="Gene3D" id="1.10.10.10">
    <property type="entry name" value="Winged helix-like DNA-binding domain superfamily/Winged helix DNA-binding domain"/>
    <property type="match status" value="1"/>
</dbReference>
<dbReference type="GO" id="GO:0003700">
    <property type="term" value="F:DNA-binding transcription factor activity"/>
    <property type="evidence" value="ECO:0007669"/>
    <property type="project" value="InterPro"/>
</dbReference>
<dbReference type="EMBL" id="SLYB01000006">
    <property type="protein sequence ID" value="TCP95979.1"/>
    <property type="molecule type" value="Genomic_DNA"/>
</dbReference>
<dbReference type="PROSITE" id="PS50931">
    <property type="entry name" value="HTH_LYSR"/>
    <property type="match status" value="1"/>
</dbReference>
<sequence length="293" mass="33491">MELTQLKQFAKIAELGSISEAAEQLYISQPALSTMIKKLEAELGITLFERTRNKITLNQAGGLALRHAQGILAQEEKMKTELRGFSRREHIFKVGFCDPGPMWYAVPKFALMFPELELQPKLYQPAQNTAELLQSGQFDLLITAAMIEDNRLICQPFIADRLLLSIESNATLPSAETVSLKDIALSELALFYVDGAFWRQQTAYYQEIGKTTKITRFNDFFLFQQYLKDSHAATVSTDIVQHYRTDSGNRHFIPITDPEANIDYHFAYLPEQQARLQPLMQWLEFCRAEIKNG</sequence>
<dbReference type="GO" id="GO:0032993">
    <property type="term" value="C:protein-DNA complex"/>
    <property type="evidence" value="ECO:0007669"/>
    <property type="project" value="TreeGrafter"/>
</dbReference>
<dbReference type="InterPro" id="IPR036390">
    <property type="entry name" value="WH_DNA-bd_sf"/>
</dbReference>
<organism evidence="6 7">
    <name type="scientific">Cricetibacter osteomyelitidis</name>
    <dbReference type="NCBI Taxonomy" id="1521931"/>
    <lineage>
        <taxon>Bacteria</taxon>
        <taxon>Pseudomonadati</taxon>
        <taxon>Pseudomonadota</taxon>
        <taxon>Gammaproteobacteria</taxon>
        <taxon>Pasteurellales</taxon>
        <taxon>Pasteurellaceae</taxon>
        <taxon>Cricetibacter</taxon>
    </lineage>
</organism>